<dbReference type="InterPro" id="IPR011856">
    <property type="entry name" value="tRNA_endonuc-like_dom_sf"/>
</dbReference>
<dbReference type="AlphaFoldDB" id="A0A1G5ZBL2"/>
<evidence type="ECO:0000313" key="3">
    <source>
        <dbReference type="EMBL" id="SDA92194.1"/>
    </source>
</evidence>
<dbReference type="Pfam" id="PF02021">
    <property type="entry name" value="UPF0102"/>
    <property type="match status" value="1"/>
</dbReference>
<dbReference type="InterPro" id="IPR011335">
    <property type="entry name" value="Restrct_endonuc-II-like"/>
</dbReference>
<dbReference type="Gene3D" id="3.40.1350.10">
    <property type="match status" value="1"/>
</dbReference>
<gene>
    <name evidence="3" type="ORF">SAMN03080617_03527</name>
</gene>
<dbReference type="HAMAP" id="MF_00048">
    <property type="entry name" value="UPF0102"/>
    <property type="match status" value="1"/>
</dbReference>
<accession>A0A1G5ZBL2</accession>
<dbReference type="PANTHER" id="PTHR34039">
    <property type="entry name" value="UPF0102 PROTEIN YRAN"/>
    <property type="match status" value="1"/>
</dbReference>
<proteinExistence type="inferred from homology"/>
<evidence type="ECO:0000256" key="1">
    <source>
        <dbReference type="ARBA" id="ARBA00006738"/>
    </source>
</evidence>
<dbReference type="GO" id="GO:0004519">
    <property type="term" value="F:endonuclease activity"/>
    <property type="evidence" value="ECO:0007669"/>
    <property type="project" value="UniProtKB-KW"/>
</dbReference>
<comment type="similarity">
    <text evidence="1 2">Belongs to the UPF0102 family.</text>
</comment>
<organism evidence="3 4">
    <name type="scientific">Algoriphagus alkaliphilus</name>
    <dbReference type="NCBI Taxonomy" id="279824"/>
    <lineage>
        <taxon>Bacteria</taxon>
        <taxon>Pseudomonadati</taxon>
        <taxon>Bacteroidota</taxon>
        <taxon>Cytophagia</taxon>
        <taxon>Cytophagales</taxon>
        <taxon>Cyclobacteriaceae</taxon>
        <taxon>Algoriphagus</taxon>
    </lineage>
</organism>
<dbReference type="SUPFAM" id="SSF52980">
    <property type="entry name" value="Restriction endonuclease-like"/>
    <property type="match status" value="1"/>
</dbReference>
<dbReference type="STRING" id="279824.SAMN03080617_03527"/>
<dbReference type="GO" id="GO:0003676">
    <property type="term" value="F:nucleic acid binding"/>
    <property type="evidence" value="ECO:0007669"/>
    <property type="project" value="InterPro"/>
</dbReference>
<keyword evidence="3" id="KW-0378">Hydrolase</keyword>
<dbReference type="Proteomes" id="UP000198756">
    <property type="component" value="Unassembled WGS sequence"/>
</dbReference>
<dbReference type="RefSeq" id="WP_092732879.1">
    <property type="nucleotide sequence ID" value="NZ_FMXE01000031.1"/>
</dbReference>
<dbReference type="PANTHER" id="PTHR34039:SF1">
    <property type="entry name" value="UPF0102 PROTEIN YRAN"/>
    <property type="match status" value="1"/>
</dbReference>
<keyword evidence="3" id="KW-0255">Endonuclease</keyword>
<evidence type="ECO:0000313" key="4">
    <source>
        <dbReference type="Proteomes" id="UP000198756"/>
    </source>
</evidence>
<dbReference type="InterPro" id="IPR003509">
    <property type="entry name" value="UPF0102_YraN-like"/>
</dbReference>
<reference evidence="4" key="1">
    <citation type="submission" date="2016-10" db="EMBL/GenBank/DDBJ databases">
        <authorList>
            <person name="Varghese N."/>
            <person name="Submissions S."/>
        </authorList>
    </citation>
    <scope>NUCLEOTIDE SEQUENCE [LARGE SCALE GENOMIC DNA]</scope>
    <source>
        <strain evidence="4">DSM 22703</strain>
    </source>
</reference>
<keyword evidence="3" id="KW-0540">Nuclease</keyword>
<sequence>MAEHNDTGRLAEQLAADWLVSKGYELLDTNYRHGYAEIDLVMKHKELLIFIEVKFRSGTGFGYAEEFVDSTKKKLLVKAADHYIYEKDWHKDIRFDIVGVYRDRSGTVNFRHFEDAFY</sequence>
<dbReference type="NCBIfam" id="NF009150">
    <property type="entry name" value="PRK12497.1-3"/>
    <property type="match status" value="1"/>
</dbReference>
<dbReference type="CDD" id="cd20736">
    <property type="entry name" value="PoNe_Nuclease"/>
    <property type="match status" value="1"/>
</dbReference>
<evidence type="ECO:0000256" key="2">
    <source>
        <dbReference type="HAMAP-Rule" id="MF_00048"/>
    </source>
</evidence>
<keyword evidence="4" id="KW-1185">Reference proteome</keyword>
<name>A0A1G5ZBL2_9BACT</name>
<dbReference type="EMBL" id="FMXE01000031">
    <property type="protein sequence ID" value="SDA92194.1"/>
    <property type="molecule type" value="Genomic_DNA"/>
</dbReference>
<dbReference type="NCBIfam" id="TIGR00252">
    <property type="entry name" value="YraN family protein"/>
    <property type="match status" value="1"/>
</dbReference>
<dbReference type="OrthoDB" id="9802516at2"/>
<protein>
    <recommendedName>
        <fullName evidence="2">UPF0102 protein SAMN03080617_03527</fullName>
    </recommendedName>
</protein>